<reference evidence="2" key="1">
    <citation type="journal article" date="2015" name="Nature">
        <title>Complex archaea that bridge the gap between prokaryotes and eukaryotes.</title>
        <authorList>
            <person name="Spang A."/>
            <person name="Saw J.H."/>
            <person name="Jorgensen S.L."/>
            <person name="Zaremba-Niedzwiedzka K."/>
            <person name="Martijn J."/>
            <person name="Lind A.E."/>
            <person name="van Eijk R."/>
            <person name="Schleper C."/>
            <person name="Guy L."/>
            <person name="Ettema T.J."/>
        </authorList>
    </citation>
    <scope>NUCLEOTIDE SEQUENCE</scope>
</reference>
<feature type="non-terminal residue" evidence="2">
    <location>
        <position position="120"/>
    </location>
</feature>
<comment type="caution">
    <text evidence="2">The sequence shown here is derived from an EMBL/GenBank/DDBJ whole genome shotgun (WGS) entry which is preliminary data.</text>
</comment>
<evidence type="ECO:0000256" key="1">
    <source>
        <dbReference type="SAM" id="Phobius"/>
    </source>
</evidence>
<gene>
    <name evidence="2" type="ORF">LCGC14_2190140</name>
</gene>
<feature type="transmembrane region" description="Helical" evidence="1">
    <location>
        <begin position="88"/>
        <end position="114"/>
    </location>
</feature>
<sequence>MPEQNIIGRKNEKETLKGILGFLMNVENINPDVEERAAICDFSLRNLIEENITEMLEVNNIKILTDEVLEEYRNSDDENVKRPAFPCLYISVPVSIHYSGLYVYSIVVILAQYIDSEKYN</sequence>
<dbReference type="EMBL" id="LAZR01028651">
    <property type="protein sequence ID" value="KKL61945.1"/>
    <property type="molecule type" value="Genomic_DNA"/>
</dbReference>
<keyword evidence="1" id="KW-1133">Transmembrane helix</keyword>
<proteinExistence type="predicted"/>
<organism evidence="2">
    <name type="scientific">marine sediment metagenome</name>
    <dbReference type="NCBI Taxonomy" id="412755"/>
    <lineage>
        <taxon>unclassified sequences</taxon>
        <taxon>metagenomes</taxon>
        <taxon>ecological metagenomes</taxon>
    </lineage>
</organism>
<keyword evidence="1" id="KW-0472">Membrane</keyword>
<keyword evidence="1" id="KW-0812">Transmembrane</keyword>
<name>A0A0F9FX58_9ZZZZ</name>
<accession>A0A0F9FX58</accession>
<dbReference type="AlphaFoldDB" id="A0A0F9FX58"/>
<evidence type="ECO:0000313" key="2">
    <source>
        <dbReference type="EMBL" id="KKL61945.1"/>
    </source>
</evidence>
<protein>
    <submittedName>
        <fullName evidence="2">Uncharacterized protein</fullName>
    </submittedName>
</protein>